<dbReference type="InterPro" id="IPR023584">
    <property type="entry name" value="Ribosome_recyc_fac_dom"/>
</dbReference>
<evidence type="ECO:0000256" key="3">
    <source>
        <dbReference type="SAM" id="MobiDB-lite"/>
    </source>
</evidence>
<comment type="caution">
    <text evidence="5">The sequence shown here is derived from an EMBL/GenBank/DDBJ whole genome shotgun (WGS) entry which is preliminary data.</text>
</comment>
<keyword evidence="2" id="KW-0648">Protein biosynthesis</keyword>
<dbReference type="PANTHER" id="PTHR20982">
    <property type="entry name" value="RIBOSOME RECYCLING FACTOR"/>
    <property type="match status" value="1"/>
</dbReference>
<dbReference type="Gene3D" id="1.10.132.20">
    <property type="entry name" value="Ribosome-recycling factor"/>
    <property type="match status" value="1"/>
</dbReference>
<dbReference type="InterPro" id="IPR036191">
    <property type="entry name" value="RRF_sf"/>
</dbReference>
<name>A0AAD9GJ83_BABDI</name>
<gene>
    <name evidence="5" type="ORF">X943_000500</name>
</gene>
<proteinExistence type="inferred from homology"/>
<evidence type="ECO:0000259" key="4">
    <source>
        <dbReference type="Pfam" id="PF01765"/>
    </source>
</evidence>
<organism evidence="5 6">
    <name type="scientific">Babesia divergens</name>
    <dbReference type="NCBI Taxonomy" id="32595"/>
    <lineage>
        <taxon>Eukaryota</taxon>
        <taxon>Sar</taxon>
        <taxon>Alveolata</taxon>
        <taxon>Apicomplexa</taxon>
        <taxon>Aconoidasida</taxon>
        <taxon>Piroplasmida</taxon>
        <taxon>Babesiidae</taxon>
        <taxon>Babesia</taxon>
    </lineage>
</organism>
<accession>A0AAD9GJ83</accession>
<reference evidence="5" key="1">
    <citation type="journal article" date="2014" name="Nucleic Acids Res.">
        <title>The evolutionary dynamics of variant antigen genes in Babesia reveal a history of genomic innovation underlying host-parasite interaction.</title>
        <authorList>
            <person name="Jackson A.P."/>
            <person name="Otto T.D."/>
            <person name="Darby A."/>
            <person name="Ramaprasad A."/>
            <person name="Xia D."/>
            <person name="Echaide I.E."/>
            <person name="Farber M."/>
            <person name="Gahlot S."/>
            <person name="Gamble J."/>
            <person name="Gupta D."/>
            <person name="Gupta Y."/>
            <person name="Jackson L."/>
            <person name="Malandrin L."/>
            <person name="Malas T.B."/>
            <person name="Moussa E."/>
            <person name="Nair M."/>
            <person name="Reid A.J."/>
            <person name="Sanders M."/>
            <person name="Sharma J."/>
            <person name="Tracey A."/>
            <person name="Quail M.A."/>
            <person name="Weir W."/>
            <person name="Wastling J.M."/>
            <person name="Hall N."/>
            <person name="Willadsen P."/>
            <person name="Lingelbach K."/>
            <person name="Shiels B."/>
            <person name="Tait A."/>
            <person name="Berriman M."/>
            <person name="Allred D.R."/>
            <person name="Pain A."/>
        </authorList>
    </citation>
    <scope>NUCLEOTIDE SEQUENCE</scope>
    <source>
        <strain evidence="5">1802A</strain>
    </source>
</reference>
<dbReference type="AlphaFoldDB" id="A0AAD9GJ83"/>
<dbReference type="GO" id="GO:0005739">
    <property type="term" value="C:mitochondrion"/>
    <property type="evidence" value="ECO:0007669"/>
    <property type="project" value="TreeGrafter"/>
</dbReference>
<feature type="region of interest" description="Disordered" evidence="3">
    <location>
        <begin position="42"/>
        <end position="79"/>
    </location>
</feature>
<dbReference type="PANTHER" id="PTHR20982:SF3">
    <property type="entry name" value="MITOCHONDRIAL RIBOSOME RECYCLING FACTOR PSEUDO 1"/>
    <property type="match status" value="1"/>
</dbReference>
<evidence type="ECO:0000313" key="5">
    <source>
        <dbReference type="EMBL" id="KAK1939491.1"/>
    </source>
</evidence>
<dbReference type="InterPro" id="IPR002661">
    <property type="entry name" value="Ribosome_recyc_fac"/>
</dbReference>
<feature type="compositionally biased region" description="Basic residues" evidence="3">
    <location>
        <begin position="47"/>
        <end position="60"/>
    </location>
</feature>
<sequence length="265" mass="29817">MIVASVVSPLLEANCIALRQSYIAIPRECLFISQLNRPSSPTVHALHASKKSKDRRRKGKNSADDESEFEDNDTPEGGVSEADLEAVFTSLGEKLKESEEFLRNKIGRLALHRATPSLLESITVELPGEAKEKQLQYVARIMSRGNYELHVVPIVSGNLDAIFCSLSTKLVDYKVTMMSDRVSVVIPSMTDTMVSHARTIVKETLNEVKSQIRITRQNTLKKLKKMHDRLSDDMFFRQQKEVDKVVKESEKSVDKIANDTLQSLN</sequence>
<evidence type="ECO:0000256" key="2">
    <source>
        <dbReference type="ARBA" id="ARBA00022917"/>
    </source>
</evidence>
<feature type="domain" description="Ribosome recycling factor" evidence="4">
    <location>
        <begin position="103"/>
        <end position="260"/>
    </location>
</feature>
<dbReference type="GO" id="GO:0006412">
    <property type="term" value="P:translation"/>
    <property type="evidence" value="ECO:0007669"/>
    <property type="project" value="UniProtKB-KW"/>
</dbReference>
<dbReference type="SUPFAM" id="SSF55194">
    <property type="entry name" value="Ribosome recycling factor, RRF"/>
    <property type="match status" value="1"/>
</dbReference>
<comment type="similarity">
    <text evidence="1">Belongs to the RRF family.</text>
</comment>
<evidence type="ECO:0000313" key="6">
    <source>
        <dbReference type="Proteomes" id="UP001195914"/>
    </source>
</evidence>
<evidence type="ECO:0000256" key="1">
    <source>
        <dbReference type="ARBA" id="ARBA00005912"/>
    </source>
</evidence>
<dbReference type="Proteomes" id="UP001195914">
    <property type="component" value="Unassembled WGS sequence"/>
</dbReference>
<protein>
    <recommendedName>
        <fullName evidence="4">Ribosome recycling factor domain-containing protein</fullName>
    </recommendedName>
</protein>
<dbReference type="GO" id="GO:0043023">
    <property type="term" value="F:ribosomal large subunit binding"/>
    <property type="evidence" value="ECO:0007669"/>
    <property type="project" value="TreeGrafter"/>
</dbReference>
<feature type="compositionally biased region" description="Acidic residues" evidence="3">
    <location>
        <begin position="64"/>
        <end position="74"/>
    </location>
</feature>
<dbReference type="Pfam" id="PF01765">
    <property type="entry name" value="RRF"/>
    <property type="match status" value="1"/>
</dbReference>
<dbReference type="EMBL" id="JAHBMH010000007">
    <property type="protein sequence ID" value="KAK1939491.1"/>
    <property type="molecule type" value="Genomic_DNA"/>
</dbReference>
<reference evidence="5" key="2">
    <citation type="submission" date="2021-05" db="EMBL/GenBank/DDBJ databases">
        <authorList>
            <person name="Pain A."/>
        </authorList>
    </citation>
    <scope>NUCLEOTIDE SEQUENCE</scope>
    <source>
        <strain evidence="5">1802A</strain>
    </source>
</reference>
<dbReference type="Gene3D" id="3.30.1360.40">
    <property type="match status" value="1"/>
</dbReference>
<keyword evidence="6" id="KW-1185">Reference proteome</keyword>